<evidence type="ECO:0000256" key="30">
    <source>
        <dbReference type="ARBA" id="ARBA00082075"/>
    </source>
</evidence>
<accession>A0A9J7LDX6</accession>
<dbReference type="GO" id="GO:0046872">
    <property type="term" value="F:metal ion binding"/>
    <property type="evidence" value="ECO:0007669"/>
    <property type="project" value="UniProtKB-KW"/>
</dbReference>
<evidence type="ECO:0000259" key="34">
    <source>
        <dbReference type="Pfam" id="PF04253"/>
    </source>
</evidence>
<evidence type="ECO:0000313" key="36">
    <source>
        <dbReference type="Proteomes" id="UP000001554"/>
    </source>
</evidence>
<dbReference type="RefSeq" id="XP_035680025.1">
    <property type="nucleotide sequence ID" value="XM_035824132.1"/>
</dbReference>
<evidence type="ECO:0000256" key="24">
    <source>
        <dbReference type="ARBA" id="ARBA00070473"/>
    </source>
</evidence>
<dbReference type="AlphaFoldDB" id="A0A9J7LDX6"/>
<evidence type="ECO:0000313" key="37">
    <source>
        <dbReference type="RefSeq" id="XP_035680025.1"/>
    </source>
</evidence>
<comment type="subcellular location">
    <subcellularLocation>
        <location evidence="2">Cell membrane</location>
        <topology evidence="2">Single-pass type II membrane protein</topology>
    </subcellularLocation>
</comment>
<evidence type="ECO:0000256" key="20">
    <source>
        <dbReference type="ARBA" id="ARBA00052003"/>
    </source>
</evidence>
<evidence type="ECO:0000256" key="4">
    <source>
        <dbReference type="ARBA" id="ARBA00011738"/>
    </source>
</evidence>
<evidence type="ECO:0000256" key="15">
    <source>
        <dbReference type="ARBA" id="ARBA00022989"/>
    </source>
</evidence>
<evidence type="ECO:0000259" key="33">
    <source>
        <dbReference type="Pfam" id="PF02225"/>
    </source>
</evidence>
<comment type="cofactor">
    <cofactor evidence="1">
        <name>Zn(2+)</name>
        <dbReference type="ChEBI" id="CHEBI:29105"/>
    </cofactor>
</comment>
<feature type="domain" description="Peptidase M28" evidence="35">
    <location>
        <begin position="332"/>
        <end position="536"/>
    </location>
</feature>
<keyword evidence="12" id="KW-0862">Zinc</keyword>
<dbReference type="GO" id="GO:0004180">
    <property type="term" value="F:carboxypeptidase activity"/>
    <property type="evidence" value="ECO:0000318"/>
    <property type="project" value="GO_Central"/>
</dbReference>
<dbReference type="InterPro" id="IPR046450">
    <property type="entry name" value="PA_dom_sf"/>
</dbReference>
<evidence type="ECO:0000256" key="9">
    <source>
        <dbReference type="ARBA" id="ARBA00022692"/>
    </source>
</evidence>
<keyword evidence="13" id="KW-0106">Calcium</keyword>
<evidence type="ECO:0000256" key="23">
    <source>
        <dbReference type="ARBA" id="ARBA00066561"/>
    </source>
</evidence>
<evidence type="ECO:0000256" key="12">
    <source>
        <dbReference type="ARBA" id="ARBA00022833"/>
    </source>
</evidence>
<evidence type="ECO:0000256" key="1">
    <source>
        <dbReference type="ARBA" id="ARBA00001947"/>
    </source>
</evidence>
<evidence type="ECO:0000256" key="7">
    <source>
        <dbReference type="ARBA" id="ARBA00022645"/>
    </source>
</evidence>
<evidence type="ECO:0000259" key="35">
    <source>
        <dbReference type="Pfam" id="PF04389"/>
    </source>
</evidence>
<dbReference type="InterPro" id="IPR039373">
    <property type="entry name" value="Peptidase_M28B"/>
</dbReference>
<keyword evidence="6" id="KW-0597">Phosphoprotein</keyword>
<evidence type="ECO:0000256" key="19">
    <source>
        <dbReference type="ARBA" id="ARBA00023180"/>
    </source>
</evidence>
<name>A0A9J7LDX6_BRAFL</name>
<keyword evidence="9" id="KW-0812">Transmembrane</keyword>
<comment type="subunit">
    <text evidence="4">Homodimer.</text>
</comment>
<keyword evidence="15" id="KW-1133">Transmembrane helix</keyword>
<comment type="function">
    <text evidence="22">Has both folate hydrolase and N-acetylated-alpha-linked-acidic dipeptidase (NAALADase) activity. Has a preference for tri-alpha-glutamate peptides. In the intestine, required for the uptake of folate. In the brain, modulates excitatory neurotransmission through the hydrolysis of the neuropeptide, N-aceylaspartylglutamate (NAAG), thereby releasing glutamate.</text>
</comment>
<feature type="domain" description="Transferrin receptor-like dimerisation" evidence="34">
    <location>
        <begin position="600"/>
        <end position="720"/>
    </location>
</feature>
<evidence type="ECO:0000256" key="18">
    <source>
        <dbReference type="ARBA" id="ARBA00023136"/>
    </source>
</evidence>
<evidence type="ECO:0000256" key="31">
    <source>
        <dbReference type="ARBA" id="ARBA00082320"/>
    </source>
</evidence>
<evidence type="ECO:0000256" key="8">
    <source>
        <dbReference type="ARBA" id="ARBA00022670"/>
    </source>
</evidence>
<keyword evidence="7" id="KW-0121">Carboxypeptidase</keyword>
<dbReference type="InterPro" id="IPR007365">
    <property type="entry name" value="TFR-like_dimer_dom"/>
</dbReference>
<evidence type="ECO:0000256" key="29">
    <source>
        <dbReference type="ARBA" id="ARBA00080568"/>
    </source>
</evidence>
<dbReference type="InterPro" id="IPR003137">
    <property type="entry name" value="PA_domain"/>
</dbReference>
<evidence type="ECO:0000256" key="21">
    <source>
        <dbReference type="ARBA" id="ARBA00054055"/>
    </source>
</evidence>
<dbReference type="SUPFAM" id="SSF47672">
    <property type="entry name" value="Transferrin receptor-like dimerisation domain"/>
    <property type="match status" value="1"/>
</dbReference>
<dbReference type="GO" id="GO:0016805">
    <property type="term" value="F:dipeptidase activity"/>
    <property type="evidence" value="ECO:0007669"/>
    <property type="project" value="UniProtKB-KW"/>
</dbReference>
<sequence length="728" mass="81384">MMSAGRTLLLLTLCGALGGVPAQQDWTDLIASEMNPARIEEFLRILTEKPHLAGTPDGAELAEFVRQTWLDQGLDSAHIAPYDVLLSYPDPDKPSYVALVDENNDEVFRSSAGEPPVDVDPPANISSVVPPFAAYSPSGVVESTRLVYVNYGRTSDFDLLKARGVSVRRRIVIARYGKTSRGRKLRRAQDRGATGLIVFSDPREVVGTGRGRTRKYPAGWYAPGTAVQRGHFLYTTGEGEPLTPGYPAKDYAYRMEKSESDQLPKIPVHPIGYTDAMELLRLMRGYEVPDSWRGLLDTTYRYGPRFGRPKLSPATKVRLNVNVRTEQATIHNVVGIIRGDVEPDRYVILGNHRDAWNLGAVDPNSGTACLLEITRALGEMMKRGWRPRRTLMFISWDAEEHGMHGSHEWIEEFGKIMSDRAVAYINVDIAVRETYTLRARATPSLRPLLKEAAKKVPWPEPTPDGNTLYSVWRQRSPADSEDPDSDPKISLPASASDFVPFVRRVGVPILDLAMVHRYTITYPNFPLYHTAYETFHLQKAYIDPEFKFHRLMSQLWAGVAFSLAEAEILPIDVSEYATTVREMFHWLKDEYGDQFETAQISLDALESAVANFTLAAAAFEESLSSIGNETSPIVARMYNDQLMQMERAFIDPLGIPGRKFYRHTVLSNGLYSTDTFPALGDSVKRMGSDWTDPGQASKLRDVMEQLSIISFFIQSAANTLATPASTVF</sequence>
<dbReference type="KEGG" id="bfo:118418284"/>
<dbReference type="OMA" id="SIEMRIM"/>
<keyword evidence="10" id="KW-0479">Metal-binding</keyword>
<feature type="chain" id="PRO_5039894407" description="Glutamate carboxypeptidase 2" evidence="32">
    <location>
        <begin position="23"/>
        <end position="728"/>
    </location>
</feature>
<organism evidence="36 37">
    <name type="scientific">Branchiostoma floridae</name>
    <name type="common">Florida lancelet</name>
    <name type="synonym">Amphioxus</name>
    <dbReference type="NCBI Taxonomy" id="7739"/>
    <lineage>
        <taxon>Eukaryota</taxon>
        <taxon>Metazoa</taxon>
        <taxon>Chordata</taxon>
        <taxon>Cephalochordata</taxon>
        <taxon>Leptocardii</taxon>
        <taxon>Amphioxiformes</taxon>
        <taxon>Branchiostomatidae</taxon>
        <taxon>Branchiostoma</taxon>
    </lineage>
</organism>
<proteinExistence type="inferred from homology"/>
<keyword evidence="8" id="KW-0645">Protease</keyword>
<dbReference type="SUPFAM" id="SSF53187">
    <property type="entry name" value="Zn-dependent exopeptidases"/>
    <property type="match status" value="1"/>
</dbReference>
<dbReference type="GeneID" id="118418284"/>
<dbReference type="Pfam" id="PF04389">
    <property type="entry name" value="Peptidase_M28"/>
    <property type="match status" value="1"/>
</dbReference>
<dbReference type="CDD" id="cd08022">
    <property type="entry name" value="M28_PSMA_like"/>
    <property type="match status" value="1"/>
</dbReference>
<keyword evidence="32" id="KW-0732">Signal</keyword>
<keyword evidence="14" id="KW-0735">Signal-anchor</keyword>
<evidence type="ECO:0000256" key="6">
    <source>
        <dbReference type="ARBA" id="ARBA00022553"/>
    </source>
</evidence>
<evidence type="ECO:0000256" key="22">
    <source>
        <dbReference type="ARBA" id="ARBA00056370"/>
    </source>
</evidence>
<evidence type="ECO:0000256" key="13">
    <source>
        <dbReference type="ARBA" id="ARBA00022837"/>
    </source>
</evidence>
<dbReference type="InterPro" id="IPR036757">
    <property type="entry name" value="TFR-like_dimer_dom_sf"/>
</dbReference>
<evidence type="ECO:0000256" key="32">
    <source>
        <dbReference type="SAM" id="SignalP"/>
    </source>
</evidence>
<keyword evidence="16" id="KW-0224">Dipeptidase</keyword>
<comment type="similarity">
    <text evidence="3">Belongs to the peptidase M28 family. M28B subfamily.</text>
</comment>
<keyword evidence="18" id="KW-0472">Membrane</keyword>
<dbReference type="CDD" id="cd02121">
    <property type="entry name" value="PA_GCPII_like"/>
    <property type="match status" value="1"/>
</dbReference>
<dbReference type="EC" id="3.4.17.21" evidence="23"/>
<evidence type="ECO:0000256" key="2">
    <source>
        <dbReference type="ARBA" id="ARBA00004401"/>
    </source>
</evidence>
<comment type="function">
    <text evidence="21">Also exhibits a dipeptidyl-peptidase IV type activity. In vitro, cleaves Gly-Pro-AMC.</text>
</comment>
<keyword evidence="36" id="KW-1185">Reference proteome</keyword>
<reference evidence="37" key="2">
    <citation type="submission" date="2025-08" db="UniProtKB">
        <authorList>
            <consortium name="RefSeq"/>
        </authorList>
    </citation>
    <scope>IDENTIFICATION</scope>
    <source>
        <strain evidence="37">S238N-H82</strain>
        <tissue evidence="37">Testes</tissue>
    </source>
</reference>
<dbReference type="Pfam" id="PF02225">
    <property type="entry name" value="PA"/>
    <property type="match status" value="1"/>
</dbReference>
<dbReference type="GO" id="GO:0006508">
    <property type="term" value="P:proteolysis"/>
    <property type="evidence" value="ECO:0007669"/>
    <property type="project" value="UniProtKB-KW"/>
</dbReference>
<keyword evidence="17" id="KW-0482">Metalloprotease</keyword>
<dbReference type="InterPro" id="IPR007484">
    <property type="entry name" value="Peptidase_M28"/>
</dbReference>
<dbReference type="PANTHER" id="PTHR10404">
    <property type="entry name" value="N-ACETYLATED-ALPHA-LINKED ACIDIC DIPEPTIDASE"/>
    <property type="match status" value="1"/>
</dbReference>
<dbReference type="Gene3D" id="1.20.930.40">
    <property type="entry name" value="Transferrin receptor-like, dimerisation domain"/>
    <property type="match status" value="1"/>
</dbReference>
<dbReference type="FunFam" id="3.50.30.30:FF:000002">
    <property type="entry name" value="N-acetylated-alpha-linked acidic dipeptidase 2"/>
    <property type="match status" value="1"/>
</dbReference>
<dbReference type="PANTHER" id="PTHR10404:SF77">
    <property type="entry name" value="GLUTAMATE CARBOXYPEPTIDASE 2 HOMOLOG"/>
    <property type="match status" value="1"/>
</dbReference>
<evidence type="ECO:0000256" key="5">
    <source>
        <dbReference type="ARBA" id="ARBA00022475"/>
    </source>
</evidence>
<dbReference type="FunFam" id="1.20.930.40:FF:000001">
    <property type="entry name" value="N-acetylated-alpha-linked acidic dipeptidase 2"/>
    <property type="match status" value="1"/>
</dbReference>
<keyword evidence="19" id="KW-0325">Glycoprotein</keyword>
<evidence type="ECO:0000256" key="10">
    <source>
        <dbReference type="ARBA" id="ARBA00022723"/>
    </source>
</evidence>
<evidence type="ECO:0000256" key="17">
    <source>
        <dbReference type="ARBA" id="ARBA00023049"/>
    </source>
</evidence>
<evidence type="ECO:0000256" key="25">
    <source>
        <dbReference type="ARBA" id="ARBA00075140"/>
    </source>
</evidence>
<dbReference type="Gene3D" id="3.40.630.10">
    <property type="entry name" value="Zn peptidases"/>
    <property type="match status" value="1"/>
</dbReference>
<dbReference type="FunFam" id="3.40.630.10:FF:000009">
    <property type="entry name" value="N-acetylated-alpha-linked acidic dipeptidase 2"/>
    <property type="match status" value="1"/>
</dbReference>
<dbReference type="Pfam" id="PF04253">
    <property type="entry name" value="TFR_dimer"/>
    <property type="match status" value="1"/>
</dbReference>
<dbReference type="GO" id="GO:0005886">
    <property type="term" value="C:plasma membrane"/>
    <property type="evidence" value="ECO:0007669"/>
    <property type="project" value="UniProtKB-SubCell"/>
</dbReference>
<dbReference type="SUPFAM" id="SSF52025">
    <property type="entry name" value="PA domain"/>
    <property type="match status" value="1"/>
</dbReference>
<feature type="domain" description="PA" evidence="33">
    <location>
        <begin position="145"/>
        <end position="231"/>
    </location>
</feature>
<evidence type="ECO:0000256" key="3">
    <source>
        <dbReference type="ARBA" id="ARBA00005634"/>
    </source>
</evidence>
<evidence type="ECO:0000256" key="11">
    <source>
        <dbReference type="ARBA" id="ARBA00022801"/>
    </source>
</evidence>
<gene>
    <name evidence="37" type="primary">LOC118418284</name>
</gene>
<comment type="catalytic activity">
    <reaction evidence="20">
        <text>Release of an unsubstituted, C-terminal glutamyl residue, typically from Ac-Asp-Glu or folylpoly-gamma-glutamates.</text>
        <dbReference type="EC" id="3.4.17.21"/>
    </reaction>
</comment>
<dbReference type="OrthoDB" id="5841748at2759"/>
<evidence type="ECO:0000256" key="26">
    <source>
        <dbReference type="ARBA" id="ARBA00078457"/>
    </source>
</evidence>
<keyword evidence="11" id="KW-0378">Hydrolase</keyword>
<dbReference type="Gene3D" id="3.50.30.30">
    <property type="match status" value="1"/>
</dbReference>
<evidence type="ECO:0000256" key="27">
    <source>
        <dbReference type="ARBA" id="ARBA00079527"/>
    </source>
</evidence>
<dbReference type="Proteomes" id="UP000001554">
    <property type="component" value="Chromosome 6"/>
</dbReference>
<feature type="signal peptide" evidence="32">
    <location>
        <begin position="1"/>
        <end position="22"/>
    </location>
</feature>
<keyword evidence="5" id="KW-1003">Cell membrane</keyword>
<reference evidence="36" key="1">
    <citation type="journal article" date="2020" name="Nat. Ecol. Evol.">
        <title>Deeply conserved synteny resolves early events in vertebrate evolution.</title>
        <authorList>
            <person name="Simakov O."/>
            <person name="Marletaz F."/>
            <person name="Yue J.X."/>
            <person name="O'Connell B."/>
            <person name="Jenkins J."/>
            <person name="Brandt A."/>
            <person name="Calef R."/>
            <person name="Tung C.H."/>
            <person name="Huang T.K."/>
            <person name="Schmutz J."/>
            <person name="Satoh N."/>
            <person name="Yu J.K."/>
            <person name="Putnam N.H."/>
            <person name="Green R.E."/>
            <person name="Rokhsar D.S."/>
        </authorList>
    </citation>
    <scope>NUCLEOTIDE SEQUENCE [LARGE SCALE GENOMIC DNA]</scope>
    <source>
        <strain evidence="36">S238N-H82</strain>
    </source>
</reference>
<evidence type="ECO:0000256" key="14">
    <source>
        <dbReference type="ARBA" id="ARBA00022968"/>
    </source>
</evidence>
<protein>
    <recommendedName>
        <fullName evidence="24">Glutamate carboxypeptidase 2</fullName>
        <ecNumber evidence="23">3.4.17.21</ecNumber>
    </recommendedName>
    <alternativeName>
        <fullName evidence="27">Folate hydrolase 1</fullName>
    </alternativeName>
    <alternativeName>
        <fullName evidence="30">Folylpoly-gamma-glutamate carboxypeptidase</fullName>
    </alternativeName>
    <alternativeName>
        <fullName evidence="31">Glutamate carboxypeptidase II</fullName>
    </alternativeName>
    <alternativeName>
        <fullName evidence="28">Membrane glutamate carboxypeptidase</fullName>
    </alternativeName>
    <alternativeName>
        <fullName evidence="29">N-acetylated-alpha-linked acidic dipeptidase I</fullName>
    </alternativeName>
    <alternativeName>
        <fullName evidence="25">Prostate-specific membrane antigen homolog</fullName>
    </alternativeName>
    <alternativeName>
        <fullName evidence="26">Pteroylpoly-gamma-glutamate carboxypeptidase</fullName>
    </alternativeName>
</protein>
<evidence type="ECO:0000256" key="28">
    <source>
        <dbReference type="ARBA" id="ARBA00080362"/>
    </source>
</evidence>
<evidence type="ECO:0000256" key="16">
    <source>
        <dbReference type="ARBA" id="ARBA00022997"/>
    </source>
</evidence>
<dbReference type="GO" id="GO:0004181">
    <property type="term" value="F:metallocarboxypeptidase activity"/>
    <property type="evidence" value="ECO:0007669"/>
    <property type="project" value="UniProtKB-EC"/>
</dbReference>